<feature type="transmembrane region" description="Helical" evidence="1">
    <location>
        <begin position="127"/>
        <end position="150"/>
    </location>
</feature>
<dbReference type="Proteomes" id="UP001596020">
    <property type="component" value="Unassembled WGS sequence"/>
</dbReference>
<dbReference type="RefSeq" id="WP_380077581.1">
    <property type="nucleotide sequence ID" value="NZ_JBHSGO010000039.1"/>
</dbReference>
<evidence type="ECO:0000256" key="1">
    <source>
        <dbReference type="SAM" id="Phobius"/>
    </source>
</evidence>
<evidence type="ECO:0000313" key="3">
    <source>
        <dbReference type="Proteomes" id="UP001596020"/>
    </source>
</evidence>
<feature type="transmembrane region" description="Helical" evidence="1">
    <location>
        <begin position="74"/>
        <end position="90"/>
    </location>
</feature>
<evidence type="ECO:0000313" key="2">
    <source>
        <dbReference type="EMBL" id="MFC4665447.1"/>
    </source>
</evidence>
<keyword evidence="3" id="KW-1185">Reference proteome</keyword>
<protein>
    <submittedName>
        <fullName evidence="2">Uncharacterized protein</fullName>
    </submittedName>
</protein>
<feature type="transmembrane region" description="Helical" evidence="1">
    <location>
        <begin position="300"/>
        <end position="318"/>
    </location>
</feature>
<feature type="transmembrane region" description="Helical" evidence="1">
    <location>
        <begin position="44"/>
        <end position="62"/>
    </location>
</feature>
<reference evidence="3" key="1">
    <citation type="journal article" date="2019" name="Int. J. Syst. Evol. Microbiol.">
        <title>The Global Catalogue of Microorganisms (GCM) 10K type strain sequencing project: providing services to taxonomists for standard genome sequencing and annotation.</title>
        <authorList>
            <consortium name="The Broad Institute Genomics Platform"/>
            <consortium name="The Broad Institute Genome Sequencing Center for Infectious Disease"/>
            <person name="Wu L."/>
            <person name="Ma J."/>
        </authorList>
    </citation>
    <scope>NUCLEOTIDE SEQUENCE [LARGE SCALE GENOMIC DNA]</scope>
    <source>
        <strain evidence="3">CGMCC 4.7357</strain>
    </source>
</reference>
<comment type="caution">
    <text evidence="2">The sequence shown here is derived from an EMBL/GenBank/DDBJ whole genome shotgun (WGS) entry which is preliminary data.</text>
</comment>
<sequence>MSVYSSRHHKGSSYYISSVFLSILLWGGYAIFSQHAVSFSHFELPLLFVLLVVQVLMQTAILRRYIPMPPQGDGLSAYLLVLFVSTNPVFYHLDISVVSSFFIAYSLFALFYVYHTDYSAIAVSTSGFLIGVASVLWLPNILFLPIWIWSLYTLRSFHLRSVLAMLVGVFSAWWIAIPIFFFTDSWGILTHGVKDLVAIRPFWEELDLKNITILSGFIMQPVIMILLMLWALQTLKMDYWRLKMRVRSNMSCLMNVALMSVLLYIIMGKESVPLLYSAALPISILFAQAISYLHKKHRVIITNVLTVVMVAVFLLIFLL</sequence>
<organism evidence="2 3">
    <name type="scientific">Falsiporphyromonas endometrii</name>
    <dbReference type="NCBI Taxonomy" id="1387297"/>
    <lineage>
        <taxon>Bacteria</taxon>
        <taxon>Pseudomonadati</taxon>
        <taxon>Bacteroidota</taxon>
        <taxon>Bacteroidia</taxon>
        <taxon>Bacteroidales</taxon>
        <taxon>Porphyromonadaceae</taxon>
        <taxon>Falsiporphyromonas</taxon>
    </lineage>
</organism>
<gene>
    <name evidence="2" type="ORF">ACFO3G_02285</name>
</gene>
<feature type="transmembrane region" description="Helical" evidence="1">
    <location>
        <begin position="274"/>
        <end position="293"/>
    </location>
</feature>
<keyword evidence="1" id="KW-0812">Transmembrane</keyword>
<feature type="transmembrane region" description="Helical" evidence="1">
    <location>
        <begin position="252"/>
        <end position="268"/>
    </location>
</feature>
<feature type="transmembrane region" description="Helical" evidence="1">
    <location>
        <begin position="12"/>
        <end position="32"/>
    </location>
</feature>
<feature type="transmembrane region" description="Helical" evidence="1">
    <location>
        <begin position="97"/>
        <end position="115"/>
    </location>
</feature>
<feature type="transmembrane region" description="Helical" evidence="1">
    <location>
        <begin position="162"/>
        <end position="182"/>
    </location>
</feature>
<proteinExistence type="predicted"/>
<keyword evidence="1" id="KW-1133">Transmembrane helix</keyword>
<accession>A0ABV9K661</accession>
<dbReference type="EMBL" id="JBHSGO010000039">
    <property type="protein sequence ID" value="MFC4665447.1"/>
    <property type="molecule type" value="Genomic_DNA"/>
</dbReference>
<feature type="transmembrane region" description="Helical" evidence="1">
    <location>
        <begin position="211"/>
        <end position="232"/>
    </location>
</feature>
<keyword evidence="1" id="KW-0472">Membrane</keyword>
<name>A0ABV9K661_9PORP</name>